<dbReference type="EMBL" id="JAAYEE010000124">
    <property type="protein sequence ID" value="NLW35304.1"/>
    <property type="molecule type" value="Genomic_DNA"/>
</dbReference>
<organism evidence="1 2">
    <name type="scientific">Syntrophorhabdus aromaticivorans</name>
    <dbReference type="NCBI Taxonomy" id="328301"/>
    <lineage>
        <taxon>Bacteria</taxon>
        <taxon>Pseudomonadati</taxon>
        <taxon>Thermodesulfobacteriota</taxon>
        <taxon>Syntrophorhabdia</taxon>
        <taxon>Syntrophorhabdales</taxon>
        <taxon>Syntrophorhabdaceae</taxon>
        <taxon>Syntrophorhabdus</taxon>
    </lineage>
</organism>
<proteinExistence type="predicted"/>
<reference evidence="1" key="1">
    <citation type="journal article" date="2020" name="Biotechnol. Biofuels">
        <title>New insights from the biogas microbiome by comprehensive genome-resolved metagenomics of nearly 1600 species originating from multiple anaerobic digesters.</title>
        <authorList>
            <person name="Campanaro S."/>
            <person name="Treu L."/>
            <person name="Rodriguez-R L.M."/>
            <person name="Kovalovszki A."/>
            <person name="Ziels R.M."/>
            <person name="Maus I."/>
            <person name="Zhu X."/>
            <person name="Kougias P.G."/>
            <person name="Basile A."/>
            <person name="Luo G."/>
            <person name="Schluter A."/>
            <person name="Konstantinidis K.T."/>
            <person name="Angelidaki I."/>
        </authorList>
    </citation>
    <scope>NUCLEOTIDE SEQUENCE</scope>
    <source>
        <strain evidence="1">AS06rmzACSIP_7</strain>
    </source>
</reference>
<accession>A0A351U107</accession>
<reference evidence="1" key="2">
    <citation type="submission" date="2020-01" db="EMBL/GenBank/DDBJ databases">
        <authorList>
            <person name="Campanaro S."/>
        </authorList>
    </citation>
    <scope>NUCLEOTIDE SEQUENCE</scope>
    <source>
        <strain evidence="1">AS06rmzACSIP_7</strain>
    </source>
</reference>
<comment type="caution">
    <text evidence="1">The sequence shown here is derived from an EMBL/GenBank/DDBJ whole genome shotgun (WGS) entry which is preliminary data.</text>
</comment>
<protein>
    <submittedName>
        <fullName evidence="1">Uncharacterized protein</fullName>
    </submittedName>
</protein>
<evidence type="ECO:0000313" key="1">
    <source>
        <dbReference type="EMBL" id="NLW35304.1"/>
    </source>
</evidence>
<dbReference type="STRING" id="909663.GCA_000512235_01095"/>
<sequence>MEQSEKVKCPVCGKVAKTGTAIDCARHMFGTGDKPHREWFKAQGLSYIDLLLSQTTEPGNKAYITVAELIEKAAKKE</sequence>
<gene>
    <name evidence="1" type="ORF">GXY80_07470</name>
</gene>
<evidence type="ECO:0000313" key="2">
    <source>
        <dbReference type="Proteomes" id="UP000777265"/>
    </source>
</evidence>
<dbReference type="AlphaFoldDB" id="A0A351U107"/>
<name>A0A351U107_9BACT</name>
<dbReference type="Proteomes" id="UP000777265">
    <property type="component" value="Unassembled WGS sequence"/>
</dbReference>